<dbReference type="OrthoDB" id="774413at2"/>
<feature type="region of interest" description="Disordered" evidence="1">
    <location>
        <begin position="240"/>
        <end position="273"/>
    </location>
</feature>
<protein>
    <submittedName>
        <fullName evidence="2">Uncharacterized protein</fullName>
    </submittedName>
</protein>
<proteinExistence type="predicted"/>
<evidence type="ECO:0000313" key="3">
    <source>
        <dbReference type="Proteomes" id="UP000220828"/>
    </source>
</evidence>
<reference evidence="2 3" key="1">
    <citation type="submission" date="2017-09" db="EMBL/GenBank/DDBJ databases">
        <title>Whole genomes of Flavobacteriaceae.</title>
        <authorList>
            <person name="Stine C."/>
            <person name="Li C."/>
            <person name="Tadesse D."/>
        </authorList>
    </citation>
    <scope>NUCLEOTIDE SEQUENCE [LARGE SCALE GENOMIC DNA]</scope>
    <source>
        <strain evidence="2 3">ATCC 35036</strain>
    </source>
</reference>
<accession>A0A2H3KQ51</accession>
<sequence>MQKLKFIYQDWNRAYYKLQSEEVTLRYYNNFYKNKMPKKLLQEHTKTVEDWAKFAYTANKEFMKRMWAGEFSISEKSGLFNDKVDEIARLFNVTALFEDTNQPYAYLEFTGMFATLFFIDEKNRVYMQYSFQNDTSKVGNEYKDNFKKGDLFLIELEIFIFPEEKINDDWKNKDYISYAFNPDGYLLVTKIFDVHGEHLIEKYEAKAPVNVTSNWEPYPKFGEWDSIFRMKRWKEGELANLIDENDNSNTKNEDNPSSEEQQKRPPGTFSVFD</sequence>
<dbReference type="RefSeq" id="WP_014085249.1">
    <property type="nucleotide sequence ID" value="NZ_CBCSFI010000001.1"/>
</dbReference>
<organism evidence="2 3">
    <name type="scientific">Flavobacterium branchiophilum</name>
    <dbReference type="NCBI Taxonomy" id="55197"/>
    <lineage>
        <taxon>Bacteria</taxon>
        <taxon>Pseudomonadati</taxon>
        <taxon>Bacteroidota</taxon>
        <taxon>Flavobacteriia</taxon>
        <taxon>Flavobacteriales</taxon>
        <taxon>Flavobacteriaceae</taxon>
        <taxon>Flavobacterium</taxon>
    </lineage>
</organism>
<dbReference type="Proteomes" id="UP000220828">
    <property type="component" value="Unassembled WGS sequence"/>
</dbReference>
<evidence type="ECO:0000313" key="2">
    <source>
        <dbReference type="EMBL" id="PDS26403.1"/>
    </source>
</evidence>
<dbReference type="EMBL" id="PCMW01000015">
    <property type="protein sequence ID" value="PDS26403.1"/>
    <property type="molecule type" value="Genomic_DNA"/>
</dbReference>
<evidence type="ECO:0000256" key="1">
    <source>
        <dbReference type="SAM" id="MobiDB-lite"/>
    </source>
</evidence>
<comment type="caution">
    <text evidence="2">The sequence shown here is derived from an EMBL/GenBank/DDBJ whole genome shotgun (WGS) entry which is preliminary data.</text>
</comment>
<dbReference type="AlphaFoldDB" id="A0A2H3KQ51"/>
<gene>
    <name evidence="2" type="ORF">B0A77_02500</name>
</gene>
<name>A0A2H3KQ51_9FLAO</name>